<gene>
    <name evidence="2" type="primary">ORF15807</name>
</gene>
<feature type="region of interest" description="Disordered" evidence="1">
    <location>
        <begin position="331"/>
        <end position="356"/>
    </location>
</feature>
<feature type="non-terminal residue" evidence="2">
    <location>
        <position position="1"/>
    </location>
</feature>
<organism evidence="2">
    <name type="scientific">Arion vulgaris</name>
    <dbReference type="NCBI Taxonomy" id="1028688"/>
    <lineage>
        <taxon>Eukaryota</taxon>
        <taxon>Metazoa</taxon>
        <taxon>Spiralia</taxon>
        <taxon>Lophotrochozoa</taxon>
        <taxon>Mollusca</taxon>
        <taxon>Gastropoda</taxon>
        <taxon>Heterobranchia</taxon>
        <taxon>Euthyneura</taxon>
        <taxon>Panpulmonata</taxon>
        <taxon>Eupulmonata</taxon>
        <taxon>Stylommatophora</taxon>
        <taxon>Helicina</taxon>
        <taxon>Arionoidea</taxon>
        <taxon>Arionidae</taxon>
        <taxon>Arion</taxon>
    </lineage>
</organism>
<reference evidence="2" key="1">
    <citation type="submission" date="2014-12" db="EMBL/GenBank/DDBJ databases">
        <title>Insight into the proteome of Arion vulgaris.</title>
        <authorList>
            <person name="Aradska J."/>
            <person name="Bulat T."/>
            <person name="Smidak R."/>
            <person name="Sarate P."/>
            <person name="Gangsoo J."/>
            <person name="Sialana F."/>
            <person name="Bilban M."/>
            <person name="Lubec G."/>
        </authorList>
    </citation>
    <scope>NUCLEOTIDE SEQUENCE</scope>
    <source>
        <tissue evidence="2">Skin</tissue>
    </source>
</reference>
<dbReference type="AlphaFoldDB" id="A0A0B6Y7S7"/>
<accession>A0A0B6Y7S7</accession>
<evidence type="ECO:0000313" key="2">
    <source>
        <dbReference type="EMBL" id="CEK52183.1"/>
    </source>
</evidence>
<protein>
    <submittedName>
        <fullName evidence="2">Uncharacterized protein</fullName>
    </submittedName>
</protein>
<proteinExistence type="predicted"/>
<feature type="region of interest" description="Disordered" evidence="1">
    <location>
        <begin position="1"/>
        <end position="143"/>
    </location>
</feature>
<dbReference type="EMBL" id="HACG01005318">
    <property type="protein sequence ID" value="CEK52183.1"/>
    <property type="molecule type" value="Transcribed_RNA"/>
</dbReference>
<sequence>PSRGGPPSREGPPGRGGPEARAPPRHQVEDYGYPVEGVPQRSRPPVAGQAQMMRRTAPAYSDEMYDEDNTRGVAAALADPYSRGRGRPSQPPPHTASPAAARLVRVTPGVRGGLAPARRGAILEADPYEQEDRSMYERSAPQPTAVKVAARAVLGYDEDAYADQYRRRMSPAASRQTVPSRQRTALLPSDDGYSAERIQPKPALLGGDAMPARRTGTASRYVDDFQDAIPSSVQGRDVYVEARRPATRRSDIDHRMREDPYQRVAGETDGYVSYPTNSRAPAEALLSDSYSRKRPIDPYDNAPAVSGHAVPLQHRREYDDFRPVAAVPVKRDRLDRGTDRNAYDNYSRQEGAYRGL</sequence>
<name>A0A0B6Y7S7_9EUPU</name>
<evidence type="ECO:0000256" key="1">
    <source>
        <dbReference type="SAM" id="MobiDB-lite"/>
    </source>
</evidence>
<feature type="compositionally biased region" description="Basic and acidic residues" evidence="1">
    <location>
        <begin position="331"/>
        <end position="342"/>
    </location>
</feature>